<keyword evidence="2" id="KW-1185">Reference proteome</keyword>
<dbReference type="Proteomes" id="UP000487268">
    <property type="component" value="Unassembled WGS sequence"/>
</dbReference>
<name>A0A7K0C0E1_9ACTN</name>
<protein>
    <recommendedName>
        <fullName evidence="3">Alpha/beta hydrolase</fullName>
    </recommendedName>
</protein>
<accession>A0A7K0C0E1</accession>
<dbReference type="SUPFAM" id="SSF53474">
    <property type="entry name" value="alpha/beta-Hydrolases"/>
    <property type="match status" value="1"/>
</dbReference>
<evidence type="ECO:0000313" key="1">
    <source>
        <dbReference type="EMBL" id="MQY06933.1"/>
    </source>
</evidence>
<gene>
    <name evidence="1" type="ORF">ACRB68_50300</name>
</gene>
<dbReference type="EMBL" id="WEGH01000003">
    <property type="protein sequence ID" value="MQY06933.1"/>
    <property type="molecule type" value="Genomic_DNA"/>
</dbReference>
<dbReference type="AlphaFoldDB" id="A0A7K0C0E1"/>
<dbReference type="GO" id="GO:0016787">
    <property type="term" value="F:hydrolase activity"/>
    <property type="evidence" value="ECO:0007669"/>
    <property type="project" value="InterPro"/>
</dbReference>
<dbReference type="InterPro" id="IPR029058">
    <property type="entry name" value="AB_hydrolase_fold"/>
</dbReference>
<dbReference type="InterPro" id="IPR010662">
    <property type="entry name" value="RBBP9/YdeN"/>
</dbReference>
<evidence type="ECO:0008006" key="3">
    <source>
        <dbReference type="Google" id="ProtNLM"/>
    </source>
</evidence>
<comment type="caution">
    <text evidence="1">The sequence shown here is derived from an EMBL/GenBank/DDBJ whole genome shotgun (WGS) entry which is preliminary data.</text>
</comment>
<dbReference type="OrthoDB" id="9804993at2"/>
<evidence type="ECO:0000313" key="2">
    <source>
        <dbReference type="Proteomes" id="UP000487268"/>
    </source>
</evidence>
<sequence>MIIPGWQNSGDGHWQTRWQAALPDAVRVEQDDWDDAHRDAWVARLGEAIAACSEPPVLVAHSLGVLTVVEWAAETGGAGVRGALLVTPPDMDNVDEPGITGYAPIPTARLPFPAILVGSRSDQWMTFERAAELAAAWGARLHDAGDAGHVNTDAGYGPWPEGEKLLAELR</sequence>
<proteinExistence type="predicted"/>
<dbReference type="Pfam" id="PF06821">
    <property type="entry name" value="Ser_hydrolase"/>
    <property type="match status" value="1"/>
</dbReference>
<organism evidence="1 2">
    <name type="scientific">Actinomadura macrotermitis</name>
    <dbReference type="NCBI Taxonomy" id="2585200"/>
    <lineage>
        <taxon>Bacteria</taxon>
        <taxon>Bacillati</taxon>
        <taxon>Actinomycetota</taxon>
        <taxon>Actinomycetes</taxon>
        <taxon>Streptosporangiales</taxon>
        <taxon>Thermomonosporaceae</taxon>
        <taxon>Actinomadura</taxon>
    </lineage>
</organism>
<dbReference type="Gene3D" id="3.40.50.1820">
    <property type="entry name" value="alpha/beta hydrolase"/>
    <property type="match status" value="1"/>
</dbReference>
<reference evidence="1 2" key="1">
    <citation type="submission" date="2019-10" db="EMBL/GenBank/DDBJ databases">
        <title>Actinomadura rubteroloni sp. nov. and Actinomadura macrotermitis sp. nov., isolated from the gut of fungus growing-termite Macrotermes natalensis.</title>
        <authorList>
            <person name="Benndorf R."/>
            <person name="Martin K."/>
            <person name="Kuefner M."/>
            <person name="De Beer W."/>
            <person name="Kaster A.-K."/>
            <person name="Vollmers J."/>
            <person name="Poulsen M."/>
            <person name="Beemelmanns C."/>
        </authorList>
    </citation>
    <scope>NUCLEOTIDE SEQUENCE [LARGE SCALE GENOMIC DNA]</scope>
    <source>
        <strain evidence="1 2">RB68</strain>
    </source>
</reference>